<dbReference type="Proteomes" id="UP001163603">
    <property type="component" value="Chromosome 10"/>
</dbReference>
<gene>
    <name evidence="1" type="ORF">Pint_06761</name>
</gene>
<sequence>MLSLYLNLQTMHRSRRWKLKR</sequence>
<dbReference type="EMBL" id="CM047745">
    <property type="protein sequence ID" value="KAJ0025691.1"/>
    <property type="molecule type" value="Genomic_DNA"/>
</dbReference>
<reference evidence="2" key="1">
    <citation type="journal article" date="2023" name="G3 (Bethesda)">
        <title>Genome assembly and association tests identify interacting loci associated with vigor, precocity, and sex in interspecific pistachio rootstocks.</title>
        <authorList>
            <person name="Palmer W."/>
            <person name="Jacygrad E."/>
            <person name="Sagayaradj S."/>
            <person name="Cavanaugh K."/>
            <person name="Han R."/>
            <person name="Bertier L."/>
            <person name="Beede B."/>
            <person name="Kafkas S."/>
            <person name="Golino D."/>
            <person name="Preece J."/>
            <person name="Michelmore R."/>
        </authorList>
    </citation>
    <scope>NUCLEOTIDE SEQUENCE [LARGE SCALE GENOMIC DNA]</scope>
</reference>
<proteinExistence type="predicted"/>
<organism evidence="1 2">
    <name type="scientific">Pistacia integerrima</name>
    <dbReference type="NCBI Taxonomy" id="434235"/>
    <lineage>
        <taxon>Eukaryota</taxon>
        <taxon>Viridiplantae</taxon>
        <taxon>Streptophyta</taxon>
        <taxon>Embryophyta</taxon>
        <taxon>Tracheophyta</taxon>
        <taxon>Spermatophyta</taxon>
        <taxon>Magnoliopsida</taxon>
        <taxon>eudicotyledons</taxon>
        <taxon>Gunneridae</taxon>
        <taxon>Pentapetalae</taxon>
        <taxon>rosids</taxon>
        <taxon>malvids</taxon>
        <taxon>Sapindales</taxon>
        <taxon>Anacardiaceae</taxon>
        <taxon>Pistacia</taxon>
    </lineage>
</organism>
<keyword evidence="2" id="KW-1185">Reference proteome</keyword>
<protein>
    <submittedName>
        <fullName evidence="1">Uncharacterized protein</fullName>
    </submittedName>
</protein>
<evidence type="ECO:0000313" key="1">
    <source>
        <dbReference type="EMBL" id="KAJ0025691.1"/>
    </source>
</evidence>
<accession>A0ACC0XW21</accession>
<comment type="caution">
    <text evidence="1">The sequence shown here is derived from an EMBL/GenBank/DDBJ whole genome shotgun (WGS) entry which is preliminary data.</text>
</comment>
<name>A0ACC0XW21_9ROSI</name>
<evidence type="ECO:0000313" key="2">
    <source>
        <dbReference type="Proteomes" id="UP001163603"/>
    </source>
</evidence>